<organism evidence="6 7">
    <name type="scientific">Candidatus Ornithospirochaeta stercoravium</name>
    <dbReference type="NCBI Taxonomy" id="2840897"/>
    <lineage>
        <taxon>Bacteria</taxon>
        <taxon>Pseudomonadati</taxon>
        <taxon>Spirochaetota</taxon>
        <taxon>Spirochaetia</taxon>
        <taxon>Spirochaetales</taxon>
        <taxon>Spirochaetaceae</taxon>
        <taxon>Spirochaetaceae incertae sedis</taxon>
        <taxon>Candidatus Ornithospirochaeta</taxon>
    </lineage>
</organism>
<accession>A0A9D9ICS6</accession>
<dbReference type="PANTHER" id="PTHR24960:SF79">
    <property type="entry name" value="PHOTOSYSTEM I IRON-SULFUR CENTER"/>
    <property type="match status" value="1"/>
</dbReference>
<dbReference type="InterPro" id="IPR050157">
    <property type="entry name" value="PSI_iron-sulfur_center"/>
</dbReference>
<dbReference type="AlphaFoldDB" id="A0A9D9ICS6"/>
<evidence type="ECO:0000256" key="2">
    <source>
        <dbReference type="ARBA" id="ARBA00022723"/>
    </source>
</evidence>
<gene>
    <name evidence="6" type="ORF">IAA72_09230</name>
</gene>
<evidence type="ECO:0000256" key="1">
    <source>
        <dbReference type="ARBA" id="ARBA00022485"/>
    </source>
</evidence>
<evidence type="ECO:0000256" key="4">
    <source>
        <dbReference type="ARBA" id="ARBA00023014"/>
    </source>
</evidence>
<dbReference type="InterPro" id="IPR017900">
    <property type="entry name" value="4Fe4S_Fe_S_CS"/>
</dbReference>
<feature type="domain" description="4Fe-4S ferredoxin-type" evidence="5">
    <location>
        <begin position="201"/>
        <end position="227"/>
    </location>
</feature>
<keyword evidence="1" id="KW-0004">4Fe-4S</keyword>
<evidence type="ECO:0000313" key="7">
    <source>
        <dbReference type="Proteomes" id="UP000810292"/>
    </source>
</evidence>
<dbReference type="SUPFAM" id="SSF52218">
    <property type="entry name" value="Flavoproteins"/>
    <property type="match status" value="1"/>
</dbReference>
<sequence length="250" mass="27327">MITAFSFSPTGGTDKVLSIISEELHVDSFHSLLKPLETPVTLSQEDTAIIAFPSFGGRVPRTAKERFESAVRGNGAKCIIIAVYGNRAYEDTLIEMLDTAESCGFSVIAAISAVAEHSIFHAVATGRPYEDDRAFLINATGRIREKIKEGRCDKPSVPGKRPYKEYGAASFIPMPDDRCINCGRCSRECPVGAIDAGNPHSVDAEKCISCMRCIAVCPVSSRKNDDEKLAMLLEKLESAFRGRKENEIFL</sequence>
<name>A0A9D9ICS6_9SPIO</name>
<dbReference type="EMBL" id="JADIMF010000151">
    <property type="protein sequence ID" value="MBO8469950.1"/>
    <property type="molecule type" value="Genomic_DNA"/>
</dbReference>
<evidence type="ECO:0000259" key="5">
    <source>
        <dbReference type="PROSITE" id="PS51379"/>
    </source>
</evidence>
<dbReference type="GO" id="GO:0051539">
    <property type="term" value="F:4 iron, 4 sulfur cluster binding"/>
    <property type="evidence" value="ECO:0007669"/>
    <property type="project" value="UniProtKB-KW"/>
</dbReference>
<dbReference type="PROSITE" id="PS51379">
    <property type="entry name" value="4FE4S_FER_2"/>
    <property type="match status" value="2"/>
</dbReference>
<keyword evidence="3" id="KW-0408">Iron</keyword>
<dbReference type="Pfam" id="PF14697">
    <property type="entry name" value="Fer4_21"/>
    <property type="match status" value="1"/>
</dbReference>
<reference evidence="6" key="1">
    <citation type="submission" date="2020-10" db="EMBL/GenBank/DDBJ databases">
        <authorList>
            <person name="Gilroy R."/>
        </authorList>
    </citation>
    <scope>NUCLEOTIDE SEQUENCE</scope>
    <source>
        <strain evidence="6">14700</strain>
    </source>
</reference>
<dbReference type="GO" id="GO:0046872">
    <property type="term" value="F:metal ion binding"/>
    <property type="evidence" value="ECO:0007669"/>
    <property type="project" value="UniProtKB-KW"/>
</dbReference>
<proteinExistence type="predicted"/>
<dbReference type="PANTHER" id="PTHR24960">
    <property type="entry name" value="PHOTOSYSTEM I IRON-SULFUR CENTER-RELATED"/>
    <property type="match status" value="1"/>
</dbReference>
<dbReference type="InterPro" id="IPR029039">
    <property type="entry name" value="Flavoprotein-like_sf"/>
</dbReference>
<evidence type="ECO:0000256" key="3">
    <source>
        <dbReference type="ARBA" id="ARBA00023004"/>
    </source>
</evidence>
<reference evidence="6" key="2">
    <citation type="journal article" date="2021" name="PeerJ">
        <title>Extensive microbial diversity within the chicken gut microbiome revealed by metagenomics and culture.</title>
        <authorList>
            <person name="Gilroy R."/>
            <person name="Ravi A."/>
            <person name="Getino M."/>
            <person name="Pursley I."/>
            <person name="Horton D.L."/>
            <person name="Alikhan N.F."/>
            <person name="Baker D."/>
            <person name="Gharbi K."/>
            <person name="Hall N."/>
            <person name="Watson M."/>
            <person name="Adriaenssens E.M."/>
            <person name="Foster-Nyarko E."/>
            <person name="Jarju S."/>
            <person name="Secka A."/>
            <person name="Antonio M."/>
            <person name="Oren A."/>
            <person name="Chaudhuri R.R."/>
            <person name="La Ragione R."/>
            <person name="Hildebrand F."/>
            <person name="Pallen M.J."/>
        </authorList>
    </citation>
    <scope>NUCLEOTIDE SEQUENCE</scope>
    <source>
        <strain evidence="6">14700</strain>
    </source>
</reference>
<protein>
    <submittedName>
        <fullName evidence="6">4Fe-4S binding protein</fullName>
    </submittedName>
</protein>
<keyword evidence="4" id="KW-0411">Iron-sulfur</keyword>
<evidence type="ECO:0000313" key="6">
    <source>
        <dbReference type="EMBL" id="MBO8469950.1"/>
    </source>
</evidence>
<dbReference type="PROSITE" id="PS00198">
    <property type="entry name" value="4FE4S_FER_1"/>
    <property type="match status" value="2"/>
</dbReference>
<dbReference type="InterPro" id="IPR017896">
    <property type="entry name" value="4Fe4S_Fe-S-bd"/>
</dbReference>
<keyword evidence="2" id="KW-0479">Metal-binding</keyword>
<comment type="caution">
    <text evidence="6">The sequence shown here is derived from an EMBL/GenBank/DDBJ whole genome shotgun (WGS) entry which is preliminary data.</text>
</comment>
<feature type="domain" description="4Fe-4S ferredoxin-type" evidence="5">
    <location>
        <begin position="171"/>
        <end position="199"/>
    </location>
</feature>
<dbReference type="Proteomes" id="UP000810292">
    <property type="component" value="Unassembled WGS sequence"/>
</dbReference>
<dbReference type="Gene3D" id="3.30.70.20">
    <property type="match status" value="1"/>
</dbReference>
<dbReference type="SUPFAM" id="SSF54862">
    <property type="entry name" value="4Fe-4S ferredoxins"/>
    <property type="match status" value="1"/>
</dbReference>